<dbReference type="InterPro" id="IPR000601">
    <property type="entry name" value="PKD_dom"/>
</dbReference>
<protein>
    <submittedName>
        <fullName evidence="3">PKD domain-containing protein</fullName>
    </submittedName>
</protein>
<gene>
    <name evidence="3" type="ORF">PQO05_11290</name>
</gene>
<dbReference type="PROSITE" id="PS50093">
    <property type="entry name" value="PKD"/>
    <property type="match status" value="3"/>
</dbReference>
<keyword evidence="4" id="KW-1185">Reference proteome</keyword>
<dbReference type="Pfam" id="PF18911">
    <property type="entry name" value="PKD_4"/>
    <property type="match status" value="3"/>
</dbReference>
<feature type="chain" id="PRO_5046841105" evidence="1">
    <location>
        <begin position="24"/>
        <end position="896"/>
    </location>
</feature>
<feature type="domain" description="PKD" evidence="2">
    <location>
        <begin position="652"/>
        <end position="728"/>
    </location>
</feature>
<dbReference type="InterPro" id="IPR035986">
    <property type="entry name" value="PKD_dom_sf"/>
</dbReference>
<dbReference type="CDD" id="cd00146">
    <property type="entry name" value="PKD"/>
    <property type="match status" value="3"/>
</dbReference>
<accession>A0ABY7TFY3</accession>
<name>A0ABY7TFY3_9SPHI</name>
<dbReference type="RefSeq" id="WP_273633017.1">
    <property type="nucleotide sequence ID" value="NZ_CP117167.1"/>
</dbReference>
<feature type="domain" description="PKD" evidence="2">
    <location>
        <begin position="567"/>
        <end position="654"/>
    </location>
</feature>
<dbReference type="EMBL" id="CP117167">
    <property type="protein sequence ID" value="WCT14517.1"/>
    <property type="molecule type" value="Genomic_DNA"/>
</dbReference>
<dbReference type="InterPro" id="IPR035234">
    <property type="entry name" value="IgGFc-bd_N"/>
</dbReference>
<reference evidence="3 4" key="1">
    <citation type="submission" date="2023-02" db="EMBL/GenBank/DDBJ databases">
        <title>Genome sequence of Mucilaginibacter jinjuensis strain KACC 16571.</title>
        <authorList>
            <person name="Kim S."/>
            <person name="Heo J."/>
            <person name="Kwon S.-W."/>
        </authorList>
    </citation>
    <scope>NUCLEOTIDE SEQUENCE [LARGE SCALE GENOMIC DNA]</scope>
    <source>
        <strain evidence="3 4">KACC 16571</strain>
    </source>
</reference>
<feature type="domain" description="PKD" evidence="2">
    <location>
        <begin position="763"/>
        <end position="827"/>
    </location>
</feature>
<feature type="signal peptide" evidence="1">
    <location>
        <begin position="1"/>
        <end position="23"/>
    </location>
</feature>
<dbReference type="Gene3D" id="2.60.40.10">
    <property type="entry name" value="Immunoglobulins"/>
    <property type="match status" value="3"/>
</dbReference>
<dbReference type="InterPro" id="IPR022409">
    <property type="entry name" value="PKD/Chitinase_dom"/>
</dbReference>
<keyword evidence="1" id="KW-0732">Signal</keyword>
<dbReference type="SUPFAM" id="SSF49299">
    <property type="entry name" value="PKD domain"/>
    <property type="match status" value="4"/>
</dbReference>
<dbReference type="Pfam" id="PF17517">
    <property type="entry name" value="IgGFc_binding"/>
    <property type="match status" value="1"/>
</dbReference>
<dbReference type="SMART" id="SM00089">
    <property type="entry name" value="PKD"/>
    <property type="match status" value="3"/>
</dbReference>
<evidence type="ECO:0000259" key="2">
    <source>
        <dbReference type="PROSITE" id="PS50093"/>
    </source>
</evidence>
<organism evidence="3 4">
    <name type="scientific">Mucilaginibacter jinjuensis</name>
    <dbReference type="NCBI Taxonomy" id="1176721"/>
    <lineage>
        <taxon>Bacteria</taxon>
        <taxon>Pseudomonadati</taxon>
        <taxon>Bacteroidota</taxon>
        <taxon>Sphingobacteriia</taxon>
        <taxon>Sphingobacteriales</taxon>
        <taxon>Sphingobacteriaceae</taxon>
        <taxon>Mucilaginibacter</taxon>
    </lineage>
</organism>
<evidence type="ECO:0000313" key="3">
    <source>
        <dbReference type="EMBL" id="WCT14517.1"/>
    </source>
</evidence>
<dbReference type="PANTHER" id="PTHR46534:SF1">
    <property type="entry name" value="IGGFC-BINDING PROTEIN N-TERMINAL DOMAIN-CONTAINING PROTEIN"/>
    <property type="match status" value="1"/>
</dbReference>
<dbReference type="Proteomes" id="UP001216139">
    <property type="component" value="Chromosome"/>
</dbReference>
<evidence type="ECO:0000313" key="4">
    <source>
        <dbReference type="Proteomes" id="UP001216139"/>
    </source>
</evidence>
<sequence length="896" mass="95683">MKFLLRYIAGFVLFVAATCAAHAQNTTNKGTEFWTAYMDHVNGAGDVGKESKMSLYITSDVNTSGTVDIADGSFGTISFSVTANQVTIVDIPSIAFLDNTSGTLSKGLHILSAKPIAVYAHIYATSVSGATLLLPVATLGKDYLSINYTQVSNSVASREGPSYSSFNVIATEDNTTVQITPAAALTSGQPAGTTFTITLAKKGDVFQGLSSSDLTGTHIKSISANGTACKRIAVFSGSSKISIGDCTNYNTSDNLFQQVYPTASWGKHYITVPLAGRFYDVYRIVINDPTTVITLDGAVVAPSIRGYYEFKSGGVTHVISADKPVQVVQYAVSQNNTIGCAMPNSPDLGDPEMIYLNPLEQSLDHVTLYSTSKYEISTSYINVVIPAAGASSFMLDGTPYTAFRPVANNPAYAYAQIHVGSGSAHNISSSQNFNAIAYGFGIDESYGYAAGTNLANLYEYISLTDPADNKAIQTYGCSDLTYNLSVTLPYSTTQITWNFKDGTTPVVQSNPVAVTSVKNGQTLYTYTYAKKVKYAKGDYTVIATVFNAGADECGQNEDIEFDFTVVDPPPIVYSFSSVCLGDATQFTYPPDPNDLGTKTYSWDFGDGSPLGTDQNPTHTYAAPGDYKVVLSVTNNSGCLSVSPPQTVSISKKPVADFAISSPDCASGTITFTDQSTVVPGTTEAAWSWDFGDGQTATVKNPTHTYTATGTYHVTLITTNNKGCSSDATPKDIVIHSSPVADFVAPDVCLADVTAAFKDASTIDDNTESEFSYAWDFGDATNATPANPNTSTFKNPSHKYNAAKQYNVTLTVTSKYGCVAVKTQQFTVNGSIPKAAFKVENPNTLCSASDVIFDDLSTVDFGNITKMIWYFDYNNHPSDGVVLMRSKGEIPADRKFT</sequence>
<proteinExistence type="predicted"/>
<dbReference type="InterPro" id="IPR013783">
    <property type="entry name" value="Ig-like_fold"/>
</dbReference>
<evidence type="ECO:0000256" key="1">
    <source>
        <dbReference type="SAM" id="SignalP"/>
    </source>
</evidence>
<dbReference type="PANTHER" id="PTHR46534">
    <property type="entry name" value="IGGFC_BINDING DOMAIN-CONTAINING PROTEIN"/>
    <property type="match status" value="1"/>
</dbReference>